<feature type="binding site" evidence="3">
    <location>
        <begin position="98"/>
        <end position="101"/>
    </location>
    <ligand>
        <name>substrate</name>
    </ligand>
</feature>
<proteinExistence type="inferred from homology"/>
<dbReference type="PANTHER" id="PTHR11934:SF0">
    <property type="entry name" value="RIBOSE-5-PHOSPHATE ISOMERASE"/>
    <property type="match status" value="1"/>
</dbReference>
<dbReference type="UniPathway" id="UPA00115">
    <property type="reaction ID" value="UER00412"/>
</dbReference>
<dbReference type="Gene3D" id="3.30.70.260">
    <property type="match status" value="1"/>
</dbReference>
<feature type="binding site" evidence="3">
    <location>
        <begin position="85"/>
        <end position="88"/>
    </location>
    <ligand>
        <name>substrate</name>
    </ligand>
</feature>
<dbReference type="FunFam" id="3.40.50.1360:FF:000001">
    <property type="entry name" value="Ribose-5-phosphate isomerase A"/>
    <property type="match status" value="1"/>
</dbReference>
<sequence length="240" mass="25484">MPDLEAQKQRAALKAVEEVRDDMVVGLGSGSTAAYAVREIGRRMTEEGLKLTATATSSATGALAVSVGIPLRPMGDLGKLDLVIDGADEIDAQFRAIKGGGGALFRERIAAAAASQMIVIVDSSKLVERLGRFALPVEVHPFALGVVEQRLARYGVPATLRLRADGTVFWTDQQAHIFDISFGKISNPDDLAKELQAVPGILAHGLFLTLIDKVVVGLDNKVDVLERAKNSEGVDDAQAN</sequence>
<keyword evidence="5" id="KW-1185">Reference proteome</keyword>
<dbReference type="NCBIfam" id="TIGR00021">
    <property type="entry name" value="rpiA"/>
    <property type="match status" value="1"/>
</dbReference>
<comment type="function">
    <text evidence="3">Catalyzes the reversible conversion of ribose-5-phosphate to ribulose 5-phosphate.</text>
</comment>
<protein>
    <recommendedName>
        <fullName evidence="3">Ribose-5-phosphate isomerase A</fullName>
        <ecNumber evidence="3">5.3.1.6</ecNumber>
    </recommendedName>
    <alternativeName>
        <fullName evidence="3">Phosphoriboisomerase A</fullName>
        <shortName evidence="3">PRI</shortName>
    </alternativeName>
</protein>
<dbReference type="InterPro" id="IPR037171">
    <property type="entry name" value="NagB/RpiA_transferase-like"/>
</dbReference>
<keyword evidence="2 3" id="KW-0413">Isomerase</keyword>
<accession>A0A411MIY7</accession>
<comment type="catalytic activity">
    <reaction evidence="1 3">
        <text>aldehydo-D-ribose 5-phosphate = D-ribulose 5-phosphate</text>
        <dbReference type="Rhea" id="RHEA:14657"/>
        <dbReference type="ChEBI" id="CHEBI:58121"/>
        <dbReference type="ChEBI" id="CHEBI:58273"/>
        <dbReference type="EC" id="5.3.1.6"/>
    </reaction>
</comment>
<dbReference type="EC" id="5.3.1.6" evidence="3"/>
<reference evidence="4 5" key="1">
    <citation type="submission" date="2019-02" db="EMBL/GenBank/DDBJ databases">
        <title>Complete genome sequence of Pseudomonas sp. SNU WT1 isolated from rainbow trout.</title>
        <authorList>
            <person name="Oh W.T."/>
            <person name="Park S.C."/>
        </authorList>
    </citation>
    <scope>NUCLEOTIDE SEQUENCE [LARGE SCALE GENOMIC DNA]</scope>
    <source>
        <strain evidence="4 5">SNU WT1</strain>
    </source>
</reference>
<name>A0A411MIY7_9PSED</name>
<evidence type="ECO:0000313" key="4">
    <source>
        <dbReference type="EMBL" id="QBF26739.1"/>
    </source>
</evidence>
<gene>
    <name evidence="3 4" type="primary">rpiA</name>
    <name evidence="4" type="ORF">EXN22_13915</name>
</gene>
<dbReference type="NCBIfam" id="NF001924">
    <property type="entry name" value="PRK00702.1"/>
    <property type="match status" value="1"/>
</dbReference>
<evidence type="ECO:0000256" key="1">
    <source>
        <dbReference type="ARBA" id="ARBA00001713"/>
    </source>
</evidence>
<dbReference type="GO" id="GO:0004751">
    <property type="term" value="F:ribose-5-phosphate isomerase activity"/>
    <property type="evidence" value="ECO:0007669"/>
    <property type="project" value="UniProtKB-UniRule"/>
</dbReference>
<dbReference type="EMBL" id="CP035952">
    <property type="protein sequence ID" value="QBF26739.1"/>
    <property type="molecule type" value="Genomic_DNA"/>
</dbReference>
<dbReference type="SUPFAM" id="SSF100950">
    <property type="entry name" value="NagB/RpiA/CoA transferase-like"/>
    <property type="match status" value="1"/>
</dbReference>
<dbReference type="CDD" id="cd01398">
    <property type="entry name" value="RPI_A"/>
    <property type="match status" value="1"/>
</dbReference>
<dbReference type="Pfam" id="PF06026">
    <property type="entry name" value="Rib_5-P_isom_A"/>
    <property type="match status" value="1"/>
</dbReference>
<evidence type="ECO:0000256" key="2">
    <source>
        <dbReference type="ARBA" id="ARBA00023235"/>
    </source>
</evidence>
<feature type="binding site" evidence="3">
    <location>
        <position position="125"/>
    </location>
    <ligand>
        <name>substrate</name>
    </ligand>
</feature>
<dbReference type="KEGG" id="ptk:EXN22_13915"/>
<evidence type="ECO:0000256" key="3">
    <source>
        <dbReference type="HAMAP-Rule" id="MF_00170"/>
    </source>
</evidence>
<dbReference type="GO" id="GO:0005829">
    <property type="term" value="C:cytosol"/>
    <property type="evidence" value="ECO:0007669"/>
    <property type="project" value="TreeGrafter"/>
</dbReference>
<feature type="active site" description="Proton acceptor" evidence="3">
    <location>
        <position position="107"/>
    </location>
</feature>
<dbReference type="InterPro" id="IPR004788">
    <property type="entry name" value="Ribose5P_isomerase_type_A"/>
</dbReference>
<dbReference type="GO" id="GO:0009052">
    <property type="term" value="P:pentose-phosphate shunt, non-oxidative branch"/>
    <property type="evidence" value="ECO:0007669"/>
    <property type="project" value="UniProtKB-UniRule"/>
</dbReference>
<comment type="pathway">
    <text evidence="3">Carbohydrate degradation; pentose phosphate pathway; D-ribose 5-phosphate from D-ribulose 5-phosphate (non-oxidative stage): step 1/1.</text>
</comment>
<comment type="subunit">
    <text evidence="3">Homodimer.</text>
</comment>
<dbReference type="SUPFAM" id="SSF75445">
    <property type="entry name" value="D-ribose-5-phosphate isomerase (RpiA), lid domain"/>
    <property type="match status" value="1"/>
</dbReference>
<dbReference type="RefSeq" id="WP_130264606.1">
    <property type="nucleotide sequence ID" value="NZ_CP035952.1"/>
</dbReference>
<dbReference type="Proteomes" id="UP000291130">
    <property type="component" value="Chromosome"/>
</dbReference>
<organism evidence="4 5">
    <name type="scientific">Pseudomonas tructae</name>
    <dbReference type="NCBI Taxonomy" id="2518644"/>
    <lineage>
        <taxon>Bacteria</taxon>
        <taxon>Pseudomonadati</taxon>
        <taxon>Pseudomonadota</taxon>
        <taxon>Gammaproteobacteria</taxon>
        <taxon>Pseudomonadales</taxon>
        <taxon>Pseudomonadaceae</taxon>
        <taxon>Pseudomonas</taxon>
    </lineage>
</organism>
<dbReference type="AlphaFoldDB" id="A0A411MIY7"/>
<dbReference type="InterPro" id="IPR020672">
    <property type="entry name" value="Ribose5P_isomerase_typA_subgr"/>
</dbReference>
<dbReference type="PANTHER" id="PTHR11934">
    <property type="entry name" value="RIBOSE-5-PHOSPHATE ISOMERASE"/>
    <property type="match status" value="1"/>
</dbReference>
<evidence type="ECO:0000313" key="5">
    <source>
        <dbReference type="Proteomes" id="UP000291130"/>
    </source>
</evidence>
<dbReference type="OrthoDB" id="5870696at2"/>
<feature type="binding site" evidence="3">
    <location>
        <begin position="29"/>
        <end position="32"/>
    </location>
    <ligand>
        <name>substrate</name>
    </ligand>
</feature>
<dbReference type="GO" id="GO:0006014">
    <property type="term" value="P:D-ribose metabolic process"/>
    <property type="evidence" value="ECO:0007669"/>
    <property type="project" value="TreeGrafter"/>
</dbReference>
<dbReference type="Gene3D" id="3.40.50.1360">
    <property type="match status" value="1"/>
</dbReference>
<dbReference type="HAMAP" id="MF_00170">
    <property type="entry name" value="Rib_5P_isom_A"/>
    <property type="match status" value="1"/>
</dbReference>
<comment type="similarity">
    <text evidence="3">Belongs to the ribose 5-phosphate isomerase family.</text>
</comment>